<dbReference type="KEGG" id="dfl:DFE_0249"/>
<evidence type="ECO:0000313" key="4">
    <source>
        <dbReference type="Proteomes" id="UP000269883"/>
    </source>
</evidence>
<dbReference type="OrthoDB" id="5380721at2"/>
<dbReference type="Pfam" id="PF02624">
    <property type="entry name" value="YcaO"/>
    <property type="match status" value="1"/>
</dbReference>
<organism evidence="3 4">
    <name type="scientific">Desulfovibrio ferrophilus</name>
    <dbReference type="NCBI Taxonomy" id="241368"/>
    <lineage>
        <taxon>Bacteria</taxon>
        <taxon>Pseudomonadati</taxon>
        <taxon>Thermodesulfobacteriota</taxon>
        <taxon>Desulfovibrionia</taxon>
        <taxon>Desulfovibrionales</taxon>
        <taxon>Desulfovibrionaceae</taxon>
        <taxon>Desulfovibrio</taxon>
    </lineage>
</organism>
<evidence type="ECO:0000256" key="1">
    <source>
        <dbReference type="PROSITE-ProRule" id="PRU00339"/>
    </source>
</evidence>
<dbReference type="NCBIfam" id="TIGR00702">
    <property type="entry name" value="YcaO-type kinase domain"/>
    <property type="match status" value="1"/>
</dbReference>
<reference evidence="3 4" key="1">
    <citation type="journal article" date="2018" name="Sci. Adv.">
        <title>Multi-heme cytochromes provide a pathway for survival in energy-limited environments.</title>
        <authorList>
            <person name="Deng X."/>
            <person name="Dohmae N."/>
            <person name="Nealson K.H."/>
            <person name="Hashimoto K."/>
            <person name="Okamoto A."/>
        </authorList>
    </citation>
    <scope>NUCLEOTIDE SEQUENCE [LARGE SCALE GENOMIC DNA]</scope>
    <source>
        <strain evidence="3 4">IS5</strain>
    </source>
</reference>
<feature type="repeat" description="TPR" evidence="1">
    <location>
        <begin position="529"/>
        <end position="562"/>
    </location>
</feature>
<dbReference type="SUPFAM" id="SSF48452">
    <property type="entry name" value="TPR-like"/>
    <property type="match status" value="1"/>
</dbReference>
<feature type="domain" description="YcaO" evidence="2">
    <location>
        <begin position="75"/>
        <end position="427"/>
    </location>
</feature>
<accession>A0A2Z6AUV2</accession>
<proteinExistence type="predicted"/>
<dbReference type="AlphaFoldDB" id="A0A2Z6AUV2"/>
<dbReference type="Proteomes" id="UP000269883">
    <property type="component" value="Chromosome"/>
</dbReference>
<dbReference type="Gene3D" id="1.25.40.10">
    <property type="entry name" value="Tetratricopeptide repeat domain"/>
    <property type="match status" value="1"/>
</dbReference>
<feature type="repeat" description="TPR" evidence="1">
    <location>
        <begin position="495"/>
        <end position="528"/>
    </location>
</feature>
<gene>
    <name evidence="3" type="ORF">DFE_0249</name>
</gene>
<dbReference type="SMART" id="SM00028">
    <property type="entry name" value="TPR"/>
    <property type="match status" value="3"/>
</dbReference>
<dbReference type="Gene3D" id="3.30.1330.230">
    <property type="match status" value="1"/>
</dbReference>
<evidence type="ECO:0000259" key="2">
    <source>
        <dbReference type="PROSITE" id="PS51664"/>
    </source>
</evidence>
<dbReference type="Pfam" id="PF13181">
    <property type="entry name" value="TPR_8"/>
    <property type="match status" value="1"/>
</dbReference>
<dbReference type="InterPro" id="IPR019734">
    <property type="entry name" value="TPR_rpt"/>
</dbReference>
<dbReference type="PANTHER" id="PTHR37809">
    <property type="entry name" value="RIBOSOMAL PROTEIN S12 METHYLTHIOTRANSFERASE ACCESSORY FACTOR YCAO"/>
    <property type="match status" value="1"/>
</dbReference>
<keyword evidence="1" id="KW-0802">TPR repeat</keyword>
<dbReference type="PANTHER" id="PTHR37809:SF1">
    <property type="entry name" value="RIBOSOMAL PROTEIN S12 METHYLTHIOTRANSFERASE ACCESSORY FACTOR YCAO"/>
    <property type="match status" value="1"/>
</dbReference>
<dbReference type="PROSITE" id="PS50005">
    <property type="entry name" value="TPR"/>
    <property type="match status" value="2"/>
</dbReference>
<keyword evidence="4" id="KW-1185">Reference proteome</keyword>
<sequence>MIELKSCIKTYTTDQDKAIAPEDTVARVRKLLEDYGNDILAETRRIDTGRLDIPVFLSITGPGARKVMPTRKQMGKGASPIQAEASALMELTERFSYFSFWDDYGDFTTATWSEALDKWPGKVMDITQIIKAAGDDISAANAVRILDLVQWKFTPVTNISQGREEYIPLDLFKKLNEFNGSSAGNTYEESIAQGAAELIERHVCAVTDRTTPEMPTIDLDAVEDPVLARLLACFRDNGLKVWLKDMTLGFPAPTVAAIAYDPATFPEKSEIVYTAGTASSPAKAAIRALTEVAQLGGDFETGANYEASGLPKYLAVEDFKWLTEGPVVPLSSLPTLESDDILDELMGLTRGLTAMGYTLYSVATTHPELGIPANYNLVPGFLFRERTERASLGMFVGRILAEDMPVPVAEKSLDILEEIYPDAHFMPFYRAMVALKGGDMPLATELFAMAEPLQDDSEDKGLAAFYQAFALTQAGDFETALPHLDRAISFSDEVKEYFNLRGVSHFKSGRYETAAKDFKAALDLDSGSAMDLANLGLCYKFLGQTEEALHCLANALQLDADLDFAREHIEELLGS</sequence>
<dbReference type="InterPro" id="IPR003776">
    <property type="entry name" value="YcaO-like_dom"/>
</dbReference>
<dbReference type="InterPro" id="IPR011990">
    <property type="entry name" value="TPR-like_helical_dom_sf"/>
</dbReference>
<evidence type="ECO:0000313" key="3">
    <source>
        <dbReference type="EMBL" id="BBD06975.1"/>
    </source>
</evidence>
<dbReference type="RefSeq" id="WP_126375777.1">
    <property type="nucleotide sequence ID" value="NZ_AP017378.1"/>
</dbReference>
<name>A0A2Z6AUV2_9BACT</name>
<dbReference type="PROSITE" id="PS51664">
    <property type="entry name" value="YCAO"/>
    <property type="match status" value="1"/>
</dbReference>
<dbReference type="Gene3D" id="3.30.40.250">
    <property type="match status" value="1"/>
</dbReference>
<dbReference type="Gene3D" id="3.30.160.660">
    <property type="match status" value="1"/>
</dbReference>
<protein>
    <submittedName>
        <fullName evidence="3">TPR domain-containing protein</fullName>
    </submittedName>
</protein>
<dbReference type="EMBL" id="AP017378">
    <property type="protein sequence ID" value="BBD06975.1"/>
    <property type="molecule type" value="Genomic_DNA"/>
</dbReference>
<dbReference type="Pfam" id="PF13432">
    <property type="entry name" value="TPR_16"/>
    <property type="match status" value="1"/>
</dbReference>